<name>A0ABY5FX74_9MICO</name>
<evidence type="ECO:0000313" key="3">
    <source>
        <dbReference type="EMBL" id="UTT62673.1"/>
    </source>
</evidence>
<dbReference type="Proteomes" id="UP001060039">
    <property type="component" value="Chromosome"/>
</dbReference>
<organism evidence="3 4">
    <name type="scientific">Microcella humidisoli</name>
    <dbReference type="NCBI Taxonomy" id="2963406"/>
    <lineage>
        <taxon>Bacteria</taxon>
        <taxon>Bacillati</taxon>
        <taxon>Actinomycetota</taxon>
        <taxon>Actinomycetes</taxon>
        <taxon>Micrococcales</taxon>
        <taxon>Microbacteriaceae</taxon>
        <taxon>Microcella</taxon>
    </lineage>
</organism>
<gene>
    <name evidence="3" type="ORF">NNL39_00690</name>
</gene>
<dbReference type="EMBL" id="CP101497">
    <property type="protein sequence ID" value="UTT62673.1"/>
    <property type="molecule type" value="Genomic_DNA"/>
</dbReference>
<evidence type="ECO:0000313" key="4">
    <source>
        <dbReference type="Proteomes" id="UP001060039"/>
    </source>
</evidence>
<keyword evidence="2" id="KW-0812">Transmembrane</keyword>
<keyword evidence="4" id="KW-1185">Reference proteome</keyword>
<evidence type="ECO:0000256" key="1">
    <source>
        <dbReference type="SAM" id="MobiDB-lite"/>
    </source>
</evidence>
<feature type="compositionally biased region" description="Acidic residues" evidence="1">
    <location>
        <begin position="11"/>
        <end position="28"/>
    </location>
</feature>
<keyword evidence="2" id="KW-0472">Membrane</keyword>
<dbReference type="Pfam" id="PF11209">
    <property type="entry name" value="LmeA"/>
    <property type="match status" value="1"/>
</dbReference>
<evidence type="ECO:0000256" key="2">
    <source>
        <dbReference type="SAM" id="Phobius"/>
    </source>
</evidence>
<dbReference type="InterPro" id="IPR021373">
    <property type="entry name" value="DUF2993"/>
</dbReference>
<dbReference type="RefSeq" id="WP_255159804.1">
    <property type="nucleotide sequence ID" value="NZ_CP101497.1"/>
</dbReference>
<keyword evidence="2" id="KW-1133">Transmembrane helix</keyword>
<feature type="transmembrane region" description="Helical" evidence="2">
    <location>
        <begin position="61"/>
        <end position="81"/>
    </location>
</feature>
<feature type="region of interest" description="Disordered" evidence="1">
    <location>
        <begin position="1"/>
        <end position="47"/>
    </location>
</feature>
<proteinExistence type="predicted"/>
<protein>
    <submittedName>
        <fullName evidence="3">DUF2993 domain-containing protein</fullName>
    </submittedName>
</protein>
<reference evidence="3" key="1">
    <citation type="submission" date="2022-07" db="EMBL/GenBank/DDBJ databases">
        <title>Taxonomic analysis of Microcella humidisoli nov. sp., isolated from riverside soil.</title>
        <authorList>
            <person name="Molina K.M."/>
            <person name="Kim S.B."/>
        </authorList>
    </citation>
    <scope>NUCLEOTIDE SEQUENCE</scope>
    <source>
        <strain evidence="3">MMS21-STM10</strain>
    </source>
</reference>
<feature type="compositionally biased region" description="Low complexity" evidence="1">
    <location>
        <begin position="29"/>
        <end position="47"/>
    </location>
</feature>
<sequence length="306" mass="32256">MADPTTPSEPEQPEQPEQEPQPEQELQPEQEPQPEPSEASEPQPDTVVVVEPAPRPRRRGLIAAIVVISIIVVLGVAAVIAESLARQQASALIADQVRESLQLDPEHPVEVTIDGASVLLQVIGGRLDEVTVDAPGVSVGELAGDLTLIAQGVAIDPAQPSDSVQAVYRVAEADVAAIAGFLAGTVVNDVQLDEREIRFQTAFSFFGIDFSVGLGLTPSVQDGQLAFTPSSVQLGDERLDAAQLQEQFGGLVEPLLTSQRFCVAQYLPQALELTSVQVGDEQLVVVFAAEDAALGGPEFSTRGACG</sequence>
<accession>A0ABY5FX74</accession>